<evidence type="ECO:0000313" key="2">
    <source>
        <dbReference type="EMBL" id="CAL1573451.1"/>
    </source>
</evidence>
<evidence type="ECO:0000256" key="1">
    <source>
        <dbReference type="SAM" id="MobiDB-lite"/>
    </source>
</evidence>
<gene>
    <name evidence="2" type="ORF">KC01_LOCUS5357</name>
</gene>
<organism evidence="2 3">
    <name type="scientific">Knipowitschia caucasica</name>
    <name type="common">Caucasian dwarf goby</name>
    <name type="synonym">Pomatoschistus caucasicus</name>
    <dbReference type="NCBI Taxonomy" id="637954"/>
    <lineage>
        <taxon>Eukaryota</taxon>
        <taxon>Metazoa</taxon>
        <taxon>Chordata</taxon>
        <taxon>Craniata</taxon>
        <taxon>Vertebrata</taxon>
        <taxon>Euteleostomi</taxon>
        <taxon>Actinopterygii</taxon>
        <taxon>Neopterygii</taxon>
        <taxon>Teleostei</taxon>
        <taxon>Neoteleostei</taxon>
        <taxon>Acanthomorphata</taxon>
        <taxon>Gobiaria</taxon>
        <taxon>Gobiiformes</taxon>
        <taxon>Gobioidei</taxon>
        <taxon>Gobiidae</taxon>
        <taxon>Gobiinae</taxon>
        <taxon>Knipowitschia</taxon>
    </lineage>
</organism>
<proteinExistence type="predicted"/>
<feature type="region of interest" description="Disordered" evidence="1">
    <location>
        <begin position="1"/>
        <end position="27"/>
    </location>
</feature>
<sequence length="133" mass="14058">MEEENESRGSGSISQEDFSAPNPASPCGTALQCSVQHIVKDTDEICFESLTSLNCSRSLLHFGDMSRLELPVDLSAHPVMPGPGPVIKVHVAVLLRMLGVVGAFSFGLPALGAQAGGMALSVRGRVNEAPYHR</sequence>
<dbReference type="EMBL" id="OZ035833">
    <property type="protein sequence ID" value="CAL1573451.1"/>
    <property type="molecule type" value="Genomic_DNA"/>
</dbReference>
<keyword evidence="3" id="KW-1185">Reference proteome</keyword>
<protein>
    <submittedName>
        <fullName evidence="2">Uncharacterized protein</fullName>
    </submittedName>
</protein>
<evidence type="ECO:0000313" key="3">
    <source>
        <dbReference type="Proteomes" id="UP001497482"/>
    </source>
</evidence>
<feature type="compositionally biased region" description="Polar residues" evidence="1">
    <location>
        <begin position="8"/>
        <end position="17"/>
    </location>
</feature>
<dbReference type="AlphaFoldDB" id="A0AAV2J708"/>
<accession>A0AAV2J708</accession>
<name>A0AAV2J708_KNICA</name>
<dbReference type="Proteomes" id="UP001497482">
    <property type="component" value="Chromosome 11"/>
</dbReference>
<reference evidence="2 3" key="1">
    <citation type="submission" date="2024-04" db="EMBL/GenBank/DDBJ databases">
        <authorList>
            <person name="Waldvogel A.-M."/>
            <person name="Schoenle A."/>
        </authorList>
    </citation>
    <scope>NUCLEOTIDE SEQUENCE [LARGE SCALE GENOMIC DNA]</scope>
</reference>